<sequence>MNEAVEGANKNIKRILRKMTDNYKCWHEQLPYALLGCQTTTRTSIGATQYLLVYDTKVVIATEVEIPKLRILDT</sequence>
<accession>A0AAE1RS93</accession>
<organism evidence="1 2">
    <name type="scientific">Anisodus tanguticus</name>
    <dbReference type="NCBI Taxonomy" id="243964"/>
    <lineage>
        <taxon>Eukaryota</taxon>
        <taxon>Viridiplantae</taxon>
        <taxon>Streptophyta</taxon>
        <taxon>Embryophyta</taxon>
        <taxon>Tracheophyta</taxon>
        <taxon>Spermatophyta</taxon>
        <taxon>Magnoliopsida</taxon>
        <taxon>eudicotyledons</taxon>
        <taxon>Gunneridae</taxon>
        <taxon>Pentapetalae</taxon>
        <taxon>asterids</taxon>
        <taxon>lamiids</taxon>
        <taxon>Solanales</taxon>
        <taxon>Solanaceae</taxon>
        <taxon>Solanoideae</taxon>
        <taxon>Hyoscyameae</taxon>
        <taxon>Anisodus</taxon>
    </lineage>
</organism>
<dbReference type="InterPro" id="IPR036397">
    <property type="entry name" value="RNaseH_sf"/>
</dbReference>
<dbReference type="SUPFAM" id="SSF53098">
    <property type="entry name" value="Ribonuclease H-like"/>
    <property type="match status" value="1"/>
</dbReference>
<name>A0AAE1RS93_9SOLA</name>
<dbReference type="PANTHER" id="PTHR48475:SF1">
    <property type="entry name" value="RNASE H TYPE-1 DOMAIN-CONTAINING PROTEIN"/>
    <property type="match status" value="1"/>
</dbReference>
<dbReference type="Gene3D" id="3.30.420.10">
    <property type="entry name" value="Ribonuclease H-like superfamily/Ribonuclease H"/>
    <property type="match status" value="1"/>
</dbReference>
<dbReference type="AlphaFoldDB" id="A0AAE1RS93"/>
<proteinExistence type="predicted"/>
<dbReference type="GO" id="GO:0003676">
    <property type="term" value="F:nucleic acid binding"/>
    <property type="evidence" value="ECO:0007669"/>
    <property type="project" value="InterPro"/>
</dbReference>
<dbReference type="InterPro" id="IPR012337">
    <property type="entry name" value="RNaseH-like_sf"/>
</dbReference>
<gene>
    <name evidence="1" type="ORF">RND71_025077</name>
</gene>
<comment type="caution">
    <text evidence="1">The sequence shown here is derived from an EMBL/GenBank/DDBJ whole genome shotgun (WGS) entry which is preliminary data.</text>
</comment>
<evidence type="ECO:0000313" key="2">
    <source>
        <dbReference type="Proteomes" id="UP001291623"/>
    </source>
</evidence>
<dbReference type="Proteomes" id="UP001291623">
    <property type="component" value="Unassembled WGS sequence"/>
</dbReference>
<evidence type="ECO:0000313" key="1">
    <source>
        <dbReference type="EMBL" id="KAK4356106.1"/>
    </source>
</evidence>
<dbReference type="PANTHER" id="PTHR48475">
    <property type="entry name" value="RIBONUCLEASE H"/>
    <property type="match status" value="1"/>
</dbReference>
<reference evidence="1" key="1">
    <citation type="submission" date="2023-12" db="EMBL/GenBank/DDBJ databases">
        <title>Genome assembly of Anisodus tanguticus.</title>
        <authorList>
            <person name="Wang Y.-J."/>
        </authorList>
    </citation>
    <scope>NUCLEOTIDE SEQUENCE</scope>
    <source>
        <strain evidence="1">KB-2021</strain>
        <tissue evidence="1">Leaf</tissue>
    </source>
</reference>
<keyword evidence="2" id="KW-1185">Reference proteome</keyword>
<dbReference type="EMBL" id="JAVYJV010000013">
    <property type="protein sequence ID" value="KAK4356106.1"/>
    <property type="molecule type" value="Genomic_DNA"/>
</dbReference>
<protein>
    <submittedName>
        <fullName evidence="1">Uncharacterized protein</fullName>
    </submittedName>
</protein>